<gene>
    <name evidence="2" type="ORF">CIMG_12988</name>
</gene>
<keyword evidence="3" id="KW-1185">Reference proteome</keyword>
<evidence type="ECO:0000313" key="3">
    <source>
        <dbReference type="Proteomes" id="UP000001261"/>
    </source>
</evidence>
<reference evidence="3" key="2">
    <citation type="journal article" date="2010" name="Genome Res.">
        <title>Population genomic sequencing of Coccidioides fungi reveals recent hybridization and transposon control.</title>
        <authorList>
            <person name="Neafsey D.E."/>
            <person name="Barker B.M."/>
            <person name="Sharpton T.J."/>
            <person name="Stajich J.E."/>
            <person name="Park D.J."/>
            <person name="Whiston E."/>
            <person name="Hung C.-Y."/>
            <person name="McMahan C."/>
            <person name="White J."/>
            <person name="Sykes S."/>
            <person name="Heiman D."/>
            <person name="Young S."/>
            <person name="Zeng Q."/>
            <person name="Abouelleil A."/>
            <person name="Aftuck L."/>
            <person name="Bessette D."/>
            <person name="Brown A."/>
            <person name="FitzGerald M."/>
            <person name="Lui A."/>
            <person name="Macdonald J.P."/>
            <person name="Priest M."/>
            <person name="Orbach M.J."/>
            <person name="Galgiani J.N."/>
            <person name="Kirkland T.N."/>
            <person name="Cole G.T."/>
            <person name="Birren B.W."/>
            <person name="Henn M.R."/>
            <person name="Taylor J.W."/>
            <person name="Rounsley S.D."/>
        </authorList>
    </citation>
    <scope>GENOME REANNOTATION</scope>
    <source>
        <strain evidence="3">RS</strain>
    </source>
</reference>
<reference evidence="3" key="1">
    <citation type="journal article" date="2009" name="Genome Res.">
        <title>Comparative genomic analyses of the human fungal pathogens Coccidioides and their relatives.</title>
        <authorList>
            <person name="Sharpton T.J."/>
            <person name="Stajich J.E."/>
            <person name="Rounsley S.D."/>
            <person name="Gardner M.J."/>
            <person name="Wortman J.R."/>
            <person name="Jordar V.S."/>
            <person name="Maiti R."/>
            <person name="Kodira C.D."/>
            <person name="Neafsey D.E."/>
            <person name="Zeng Q."/>
            <person name="Hung C.-Y."/>
            <person name="McMahan C."/>
            <person name="Muszewska A."/>
            <person name="Grynberg M."/>
            <person name="Mandel M.A."/>
            <person name="Kellner E.M."/>
            <person name="Barker B.M."/>
            <person name="Galgiani J.N."/>
            <person name="Orbach M.J."/>
            <person name="Kirkland T.N."/>
            <person name="Cole G.T."/>
            <person name="Henn M.R."/>
            <person name="Birren B.W."/>
            <person name="Taylor J.W."/>
        </authorList>
    </citation>
    <scope>NUCLEOTIDE SEQUENCE [LARGE SCALE GENOMIC DNA]</scope>
    <source>
        <strain evidence="3">RS</strain>
    </source>
</reference>
<evidence type="ECO:0000256" key="1">
    <source>
        <dbReference type="SAM" id="MobiDB-lite"/>
    </source>
</evidence>
<dbReference type="KEGG" id="cim:CIMG_12988"/>
<protein>
    <submittedName>
        <fullName evidence="2">Uncharacterized protein</fullName>
    </submittedName>
</protein>
<dbReference type="Proteomes" id="UP000001261">
    <property type="component" value="Unassembled WGS sequence"/>
</dbReference>
<dbReference type="AlphaFoldDB" id="A0A0D8JSZ4"/>
<organism evidence="2 3">
    <name type="scientific">Coccidioides immitis (strain RS)</name>
    <name type="common">Valley fever fungus</name>
    <dbReference type="NCBI Taxonomy" id="246410"/>
    <lineage>
        <taxon>Eukaryota</taxon>
        <taxon>Fungi</taxon>
        <taxon>Dikarya</taxon>
        <taxon>Ascomycota</taxon>
        <taxon>Pezizomycotina</taxon>
        <taxon>Eurotiomycetes</taxon>
        <taxon>Eurotiomycetidae</taxon>
        <taxon>Onygenales</taxon>
        <taxon>Onygenaceae</taxon>
        <taxon>Coccidioides</taxon>
    </lineage>
</organism>
<feature type="region of interest" description="Disordered" evidence="1">
    <location>
        <begin position="94"/>
        <end position="185"/>
    </location>
</feature>
<feature type="compositionally biased region" description="Basic and acidic residues" evidence="1">
    <location>
        <begin position="107"/>
        <end position="122"/>
    </location>
</feature>
<name>A0A0D8JSZ4_COCIM</name>
<proteinExistence type="predicted"/>
<dbReference type="InParanoid" id="A0A0D8JSZ4"/>
<dbReference type="GeneID" id="24164615"/>
<accession>A0A0D8JSZ4</accession>
<dbReference type="RefSeq" id="XP_004445284.1">
    <property type="nucleotide sequence ID" value="XM_004445227.1"/>
</dbReference>
<sequence>MKHSIFAIGLQKEMQSWQSVLVAQRVMQHTLLRPSKLINQKAKILLSGITDHAAQCKAHIQKRTAADNTPAALIPESSKAALQGGDVEGLEAHGTVSHHGLMTPRAQDPDRRQGEEEKEKEERKRRKESSSHLLKQHERLQKWQEGLPSPKQQQCCCNGPSTQYRPTRAVPSLLGTPLTSTKDTL</sequence>
<evidence type="ECO:0000313" key="2">
    <source>
        <dbReference type="EMBL" id="KJF60470.1"/>
    </source>
</evidence>
<dbReference type="VEuPathDB" id="FungiDB:CIMG_12988"/>
<dbReference type="EMBL" id="GG704912">
    <property type="protein sequence ID" value="KJF60470.1"/>
    <property type="molecule type" value="Genomic_DNA"/>
</dbReference>